<evidence type="ECO:0000259" key="8">
    <source>
        <dbReference type="Pfam" id="PF20684"/>
    </source>
</evidence>
<evidence type="ECO:0000256" key="2">
    <source>
        <dbReference type="ARBA" id="ARBA00022692"/>
    </source>
</evidence>
<dbReference type="AlphaFoldDB" id="A0A9W4UEW7"/>
<dbReference type="InterPro" id="IPR049326">
    <property type="entry name" value="Rhodopsin_dom_fungi"/>
</dbReference>
<comment type="caution">
    <text evidence="9">The sequence shown here is derived from an EMBL/GenBank/DDBJ whole genome shotgun (WGS) entry which is preliminary data.</text>
</comment>
<keyword evidence="3 7" id="KW-1133">Transmembrane helix</keyword>
<evidence type="ECO:0000256" key="3">
    <source>
        <dbReference type="ARBA" id="ARBA00022989"/>
    </source>
</evidence>
<feature type="transmembrane region" description="Helical" evidence="7">
    <location>
        <begin position="237"/>
        <end position="260"/>
    </location>
</feature>
<reference evidence="9" key="1">
    <citation type="submission" date="2023-01" db="EMBL/GenBank/DDBJ databases">
        <authorList>
            <person name="Van Ghelder C."/>
            <person name="Rancurel C."/>
        </authorList>
    </citation>
    <scope>NUCLEOTIDE SEQUENCE</scope>
    <source>
        <strain evidence="9">CNCM I-4278</strain>
    </source>
</reference>
<keyword evidence="10" id="KW-1185">Reference proteome</keyword>
<gene>
    <name evidence="9" type="ORF">PDIGIT_LOCUS7509</name>
</gene>
<feature type="domain" description="Rhodopsin" evidence="8">
    <location>
        <begin position="57"/>
        <end position="299"/>
    </location>
</feature>
<evidence type="ECO:0000313" key="9">
    <source>
        <dbReference type="EMBL" id="CAI6334449.1"/>
    </source>
</evidence>
<feature type="transmembrane region" description="Helical" evidence="7">
    <location>
        <begin position="41"/>
        <end position="61"/>
    </location>
</feature>
<organism evidence="9 10">
    <name type="scientific">Periconia digitata</name>
    <dbReference type="NCBI Taxonomy" id="1303443"/>
    <lineage>
        <taxon>Eukaryota</taxon>
        <taxon>Fungi</taxon>
        <taxon>Dikarya</taxon>
        <taxon>Ascomycota</taxon>
        <taxon>Pezizomycotina</taxon>
        <taxon>Dothideomycetes</taxon>
        <taxon>Pleosporomycetidae</taxon>
        <taxon>Pleosporales</taxon>
        <taxon>Massarineae</taxon>
        <taxon>Periconiaceae</taxon>
        <taxon>Periconia</taxon>
    </lineage>
</organism>
<dbReference type="EMBL" id="CAOQHR010000005">
    <property type="protein sequence ID" value="CAI6334449.1"/>
    <property type="molecule type" value="Genomic_DNA"/>
</dbReference>
<comment type="subcellular location">
    <subcellularLocation>
        <location evidence="1">Membrane</location>
        <topology evidence="1">Multi-pass membrane protein</topology>
    </subcellularLocation>
</comment>
<keyword evidence="2 7" id="KW-0812">Transmembrane</keyword>
<feature type="transmembrane region" description="Helical" evidence="7">
    <location>
        <begin position="154"/>
        <end position="177"/>
    </location>
</feature>
<evidence type="ECO:0000256" key="1">
    <source>
        <dbReference type="ARBA" id="ARBA00004141"/>
    </source>
</evidence>
<dbReference type="InterPro" id="IPR052337">
    <property type="entry name" value="SAT4-like"/>
</dbReference>
<dbReference type="PANTHER" id="PTHR33048">
    <property type="entry name" value="PTH11-LIKE INTEGRAL MEMBRANE PROTEIN (AFU_ORTHOLOGUE AFUA_5G11245)"/>
    <property type="match status" value="1"/>
</dbReference>
<evidence type="ECO:0000313" key="10">
    <source>
        <dbReference type="Proteomes" id="UP001152607"/>
    </source>
</evidence>
<keyword evidence="4 7" id="KW-0472">Membrane</keyword>
<evidence type="ECO:0000256" key="6">
    <source>
        <dbReference type="SAM" id="MobiDB-lite"/>
    </source>
</evidence>
<dbReference type="GO" id="GO:0016020">
    <property type="term" value="C:membrane"/>
    <property type="evidence" value="ECO:0007669"/>
    <property type="project" value="UniProtKB-SubCell"/>
</dbReference>
<protein>
    <recommendedName>
        <fullName evidence="8">Rhodopsin domain-containing protein</fullName>
    </recommendedName>
</protein>
<dbReference type="Pfam" id="PF20684">
    <property type="entry name" value="Fung_rhodopsin"/>
    <property type="match status" value="1"/>
</dbReference>
<dbReference type="Proteomes" id="UP001152607">
    <property type="component" value="Unassembled WGS sequence"/>
</dbReference>
<dbReference type="PANTHER" id="PTHR33048:SF158">
    <property type="entry name" value="MEMBRANE PROTEIN PTH11-LIKE, PUTATIVE-RELATED"/>
    <property type="match status" value="1"/>
</dbReference>
<accession>A0A9W4UEW7</accession>
<feature type="transmembrane region" description="Helical" evidence="7">
    <location>
        <begin position="120"/>
        <end position="142"/>
    </location>
</feature>
<feature type="transmembrane region" description="Helical" evidence="7">
    <location>
        <begin position="197"/>
        <end position="225"/>
    </location>
</feature>
<feature type="transmembrane region" description="Helical" evidence="7">
    <location>
        <begin position="73"/>
        <end position="94"/>
    </location>
</feature>
<evidence type="ECO:0000256" key="4">
    <source>
        <dbReference type="ARBA" id="ARBA00023136"/>
    </source>
</evidence>
<sequence>MAQPSLPDLPPDELAKLPLMPNPSGAPPDFDTKDTTGPMNLGVTSVFLVIATVTLFLRLFTRFKITKRIGLDDLSAGIAFLFAAGTVGLEFYLVDQKVLGPHSWDVRLITWMSNSVIRSYVALPIVSNLANFFTKCSILLFLQRLFPRVACPKTAVALWVGLAANFVAYATLTMWLFVKCIPWKGQAGVPTSCRGSFQLQIGIGSSVVNATTDLYALALAIPSLWLLRMPLKRKISVIGVLAIGLCACGISLSLLASLAMRAKTDQLYDLTRKEVTPAMLGTIEPLLAITTASLPTLPSFWTWLSTEGRATITRLISGVGTTTVGIQTGHSSKKGSQFHIGDNHSLKSLNSHGMTLSSDVEHMPSAIQHDAPTH</sequence>
<proteinExistence type="inferred from homology"/>
<feature type="region of interest" description="Disordered" evidence="6">
    <location>
        <begin position="1"/>
        <end position="34"/>
    </location>
</feature>
<dbReference type="OrthoDB" id="444631at2759"/>
<comment type="similarity">
    <text evidence="5">Belongs to the SAT4 family.</text>
</comment>
<name>A0A9W4UEW7_9PLEO</name>
<evidence type="ECO:0000256" key="7">
    <source>
        <dbReference type="SAM" id="Phobius"/>
    </source>
</evidence>
<evidence type="ECO:0000256" key="5">
    <source>
        <dbReference type="ARBA" id="ARBA00038359"/>
    </source>
</evidence>